<sequence>MVGIVSWGPIGSPAWLGKLVSREILLSSYSLSFVALAGGRTVPTQPQFDGVAKSFPHNVDSHPFRSSTLKSTGSVGQIRQTRHTHHKRSQLLFQEQNVWPTCFPETPASPVISPAAQRPSNFNNRLMLGCPPSHKANRRANQRQSVAARNIRKGRGTGQRCLSCFQLKCRVFFSREMPLKAERNRAG</sequence>
<name>A0ABD0JJI0_9CAEN</name>
<dbReference type="EMBL" id="JACVVK020000432">
    <property type="protein sequence ID" value="KAK7474602.1"/>
    <property type="molecule type" value="Genomic_DNA"/>
</dbReference>
<dbReference type="AlphaFoldDB" id="A0ABD0JJI0"/>
<dbReference type="Proteomes" id="UP001519460">
    <property type="component" value="Unassembled WGS sequence"/>
</dbReference>
<keyword evidence="2" id="KW-1185">Reference proteome</keyword>
<protein>
    <submittedName>
        <fullName evidence="1">Uncharacterized protein</fullName>
    </submittedName>
</protein>
<evidence type="ECO:0000313" key="1">
    <source>
        <dbReference type="EMBL" id="KAK7474602.1"/>
    </source>
</evidence>
<comment type="caution">
    <text evidence="1">The sequence shown here is derived from an EMBL/GenBank/DDBJ whole genome shotgun (WGS) entry which is preliminary data.</text>
</comment>
<reference evidence="1 2" key="1">
    <citation type="journal article" date="2023" name="Sci. Data">
        <title>Genome assembly of the Korean intertidal mud-creeper Batillaria attramentaria.</title>
        <authorList>
            <person name="Patra A.K."/>
            <person name="Ho P.T."/>
            <person name="Jun S."/>
            <person name="Lee S.J."/>
            <person name="Kim Y."/>
            <person name="Won Y.J."/>
        </authorList>
    </citation>
    <scope>NUCLEOTIDE SEQUENCE [LARGE SCALE GENOMIC DNA]</scope>
    <source>
        <strain evidence="1">Wonlab-2016</strain>
    </source>
</reference>
<organism evidence="1 2">
    <name type="scientific">Batillaria attramentaria</name>
    <dbReference type="NCBI Taxonomy" id="370345"/>
    <lineage>
        <taxon>Eukaryota</taxon>
        <taxon>Metazoa</taxon>
        <taxon>Spiralia</taxon>
        <taxon>Lophotrochozoa</taxon>
        <taxon>Mollusca</taxon>
        <taxon>Gastropoda</taxon>
        <taxon>Caenogastropoda</taxon>
        <taxon>Sorbeoconcha</taxon>
        <taxon>Cerithioidea</taxon>
        <taxon>Batillariidae</taxon>
        <taxon>Batillaria</taxon>
    </lineage>
</organism>
<accession>A0ABD0JJI0</accession>
<proteinExistence type="predicted"/>
<evidence type="ECO:0000313" key="2">
    <source>
        <dbReference type="Proteomes" id="UP001519460"/>
    </source>
</evidence>
<gene>
    <name evidence="1" type="ORF">BaRGS_00034186</name>
</gene>